<feature type="region of interest" description="Disordered" evidence="11">
    <location>
        <begin position="2192"/>
        <end position="2271"/>
    </location>
</feature>
<dbReference type="FunFam" id="1.10.10.820:FF:000001">
    <property type="entry name" value="Myosin heavy chain"/>
    <property type="match status" value="1"/>
</dbReference>
<dbReference type="Proteomes" id="UP000193685">
    <property type="component" value="Unassembled WGS sequence"/>
</dbReference>
<evidence type="ECO:0000256" key="7">
    <source>
        <dbReference type="ARBA" id="ARBA00023203"/>
    </source>
</evidence>
<feature type="coiled-coil region" evidence="10">
    <location>
        <begin position="1728"/>
        <end position="1790"/>
    </location>
</feature>
<dbReference type="Gene3D" id="1.20.58.530">
    <property type="match status" value="1"/>
</dbReference>
<dbReference type="InterPro" id="IPR027417">
    <property type="entry name" value="P-loop_NTPase"/>
</dbReference>
<dbReference type="STRING" id="56484.A0A1Y2FH39"/>
<keyword evidence="5 9" id="KW-0518">Myosin</keyword>
<organism evidence="14 15">
    <name type="scientific">Protomyces lactucae-debilis</name>
    <dbReference type="NCBI Taxonomy" id="2754530"/>
    <lineage>
        <taxon>Eukaryota</taxon>
        <taxon>Fungi</taxon>
        <taxon>Dikarya</taxon>
        <taxon>Ascomycota</taxon>
        <taxon>Taphrinomycotina</taxon>
        <taxon>Taphrinomycetes</taxon>
        <taxon>Taphrinales</taxon>
        <taxon>Protomycetaceae</taxon>
        <taxon>Protomyces</taxon>
    </lineage>
</organism>
<gene>
    <name evidence="14" type="ORF">BCR37DRAFT_398375</name>
</gene>
<keyword evidence="14" id="KW-0378">Hydrolase</keyword>
<dbReference type="Gene3D" id="1.20.120.720">
    <property type="entry name" value="Myosin VI head, motor domain, U50 subdomain"/>
    <property type="match status" value="1"/>
</dbReference>
<feature type="domain" description="Myosin motor" evidence="12">
    <location>
        <begin position="100"/>
        <end position="779"/>
    </location>
</feature>
<evidence type="ECO:0000256" key="5">
    <source>
        <dbReference type="ARBA" id="ARBA00023123"/>
    </source>
</evidence>
<dbReference type="GO" id="GO:0016459">
    <property type="term" value="C:myosin complex"/>
    <property type="evidence" value="ECO:0007669"/>
    <property type="project" value="UniProtKB-KW"/>
</dbReference>
<comment type="caution">
    <text evidence="14">The sequence shown here is derived from an EMBL/GenBank/DDBJ whole genome shotgun (WGS) entry which is preliminary data.</text>
</comment>
<feature type="coiled-coil region" evidence="10">
    <location>
        <begin position="1200"/>
        <end position="1227"/>
    </location>
</feature>
<dbReference type="Gene3D" id="1.20.5.4820">
    <property type="match status" value="1"/>
</dbReference>
<dbReference type="FunFam" id="1.20.58.530:FF:000001">
    <property type="entry name" value="Myosin heavy chain"/>
    <property type="match status" value="1"/>
</dbReference>
<evidence type="ECO:0000256" key="9">
    <source>
        <dbReference type="PROSITE-ProRule" id="PRU00782"/>
    </source>
</evidence>
<dbReference type="GO" id="GO:0005524">
    <property type="term" value="F:ATP binding"/>
    <property type="evidence" value="ECO:0007669"/>
    <property type="project" value="UniProtKB-UniRule"/>
</dbReference>
<dbReference type="GO" id="GO:0120104">
    <property type="term" value="C:mitotic actomyosin contractile ring, proximal layer"/>
    <property type="evidence" value="ECO:0007669"/>
    <property type="project" value="UniProtKB-ARBA"/>
</dbReference>
<dbReference type="GO" id="GO:0016020">
    <property type="term" value="C:membrane"/>
    <property type="evidence" value="ECO:0007669"/>
    <property type="project" value="TreeGrafter"/>
</dbReference>
<feature type="coiled-coil region" evidence="10">
    <location>
        <begin position="1618"/>
        <end position="1677"/>
    </location>
</feature>
<feature type="coiled-coil region" evidence="10">
    <location>
        <begin position="1263"/>
        <end position="1473"/>
    </location>
</feature>
<keyword evidence="2 9" id="KW-0547">Nucleotide-binding</keyword>
<dbReference type="GO" id="GO:0007015">
    <property type="term" value="P:actin filament organization"/>
    <property type="evidence" value="ECO:0007669"/>
    <property type="project" value="TreeGrafter"/>
</dbReference>
<dbReference type="Gene3D" id="2.30.30.360">
    <property type="entry name" value="Myosin S1 fragment, N-terminal"/>
    <property type="match status" value="1"/>
</dbReference>
<dbReference type="PROSITE" id="PS51456">
    <property type="entry name" value="MYOSIN_MOTOR"/>
    <property type="match status" value="1"/>
</dbReference>
<dbReference type="Gene3D" id="3.40.850.10">
    <property type="entry name" value="Kinesin motor domain"/>
    <property type="match status" value="1"/>
</dbReference>
<evidence type="ECO:0000256" key="8">
    <source>
        <dbReference type="ARBA" id="ARBA00064372"/>
    </source>
</evidence>
<feature type="compositionally biased region" description="Basic and acidic residues" evidence="11">
    <location>
        <begin position="1896"/>
        <end position="1909"/>
    </location>
</feature>
<comment type="similarity">
    <text evidence="1 9">Belongs to the TRAFAC class myosin-kinesin ATPase superfamily. Myosin family.</text>
</comment>
<dbReference type="InterPro" id="IPR008989">
    <property type="entry name" value="Myosin_S1_N"/>
</dbReference>
<protein>
    <submittedName>
        <fullName evidence="14">p-loop containing nucleoside triphosphate hydrolase protein</fullName>
    </submittedName>
</protein>
<dbReference type="OrthoDB" id="6108017at2759"/>
<dbReference type="CDD" id="cd01377">
    <property type="entry name" value="MYSc_class_II"/>
    <property type="match status" value="1"/>
</dbReference>
<comment type="subunit">
    <text evidence="8">Binds to cdc4 and rlc1.</text>
</comment>
<dbReference type="GO" id="GO:1902404">
    <property type="term" value="P:mitotic actomyosin contractile ring contraction"/>
    <property type="evidence" value="ECO:0007669"/>
    <property type="project" value="UniProtKB-ARBA"/>
</dbReference>
<dbReference type="GO" id="GO:1903475">
    <property type="term" value="P:mitotic actomyosin contractile ring assembly"/>
    <property type="evidence" value="ECO:0007669"/>
    <property type="project" value="UniProtKB-ARBA"/>
</dbReference>
<evidence type="ECO:0000256" key="1">
    <source>
        <dbReference type="ARBA" id="ARBA00008314"/>
    </source>
</evidence>
<reference evidence="14 15" key="1">
    <citation type="submission" date="2016-07" db="EMBL/GenBank/DDBJ databases">
        <title>Pervasive Adenine N6-methylation of Active Genes in Fungi.</title>
        <authorList>
            <consortium name="DOE Joint Genome Institute"/>
            <person name="Mondo S.J."/>
            <person name="Dannebaum R.O."/>
            <person name="Kuo R.C."/>
            <person name="Labutti K."/>
            <person name="Haridas S."/>
            <person name="Kuo A."/>
            <person name="Salamov A."/>
            <person name="Ahrendt S.R."/>
            <person name="Lipzen A."/>
            <person name="Sullivan W."/>
            <person name="Andreopoulos W.B."/>
            <person name="Clum A."/>
            <person name="Lindquist E."/>
            <person name="Daum C."/>
            <person name="Ramamoorthy G.K."/>
            <person name="Gryganskyi A."/>
            <person name="Culley D."/>
            <person name="Magnuson J.K."/>
            <person name="James T.Y."/>
            <person name="O'Malley M.A."/>
            <person name="Stajich J.E."/>
            <person name="Spatafora J.W."/>
            <person name="Visel A."/>
            <person name="Grigoriev I.V."/>
        </authorList>
    </citation>
    <scope>NUCLEOTIDE SEQUENCE [LARGE SCALE GENOMIC DNA]</scope>
    <source>
        <strain evidence="14 15">12-1054</strain>
    </source>
</reference>
<dbReference type="SMART" id="SM00242">
    <property type="entry name" value="MYSc"/>
    <property type="match status" value="1"/>
</dbReference>
<keyword evidence="7 9" id="KW-0009">Actin-binding</keyword>
<dbReference type="EMBL" id="MCFI01000008">
    <property type="protein sequence ID" value="ORY83268.1"/>
    <property type="molecule type" value="Genomic_DNA"/>
</dbReference>
<evidence type="ECO:0000259" key="12">
    <source>
        <dbReference type="PROSITE" id="PS51456"/>
    </source>
</evidence>
<dbReference type="PROSITE" id="PS50096">
    <property type="entry name" value="IQ"/>
    <property type="match status" value="1"/>
</dbReference>
<dbReference type="Pfam" id="PF00063">
    <property type="entry name" value="Myosin_head"/>
    <property type="match status" value="1"/>
</dbReference>
<dbReference type="PROSITE" id="PS51844">
    <property type="entry name" value="SH3_LIKE"/>
    <property type="match status" value="1"/>
</dbReference>
<dbReference type="InterPro" id="IPR036961">
    <property type="entry name" value="Kinesin_motor_dom_sf"/>
</dbReference>
<feature type="region of interest" description="Disordered" evidence="11">
    <location>
        <begin position="1168"/>
        <end position="1193"/>
    </location>
</feature>
<dbReference type="InterPro" id="IPR001609">
    <property type="entry name" value="Myosin_head_motor_dom-like"/>
</dbReference>
<evidence type="ECO:0000256" key="2">
    <source>
        <dbReference type="ARBA" id="ARBA00022741"/>
    </source>
</evidence>
<evidence type="ECO:0000256" key="3">
    <source>
        <dbReference type="ARBA" id="ARBA00022840"/>
    </source>
</evidence>
<feature type="binding site" evidence="9">
    <location>
        <begin position="193"/>
        <end position="200"/>
    </location>
    <ligand>
        <name>ATP</name>
        <dbReference type="ChEBI" id="CHEBI:30616"/>
    </ligand>
</feature>
<evidence type="ECO:0000256" key="6">
    <source>
        <dbReference type="ARBA" id="ARBA00023175"/>
    </source>
</evidence>
<accession>A0A1Y2FH39</accession>
<evidence type="ECO:0000256" key="11">
    <source>
        <dbReference type="SAM" id="MobiDB-lite"/>
    </source>
</evidence>
<dbReference type="PANTHER" id="PTHR13140:SF857">
    <property type="entry name" value="MYOSIN-11"/>
    <property type="match status" value="1"/>
</dbReference>
<sequence length="2271" mass="256438">MAMRGAGQYAPGKAHKLNKSVGSFSPSFIKVAAEQTPAELALEAEFGEKRWVWVKDEKNGYLKAWVVRDEGDLLHVRCTDDTDKTVKATETDKVNPPKFDRVSDMASLTYLNEPSVAFNLQARFQADAIYTYSGLFLVAVNPYKRLSIYNQDSIDLYKNQTRDDSKPHVFATSHTAYRNMAEMHENQAILVTGESGAGKTETTKKVIQFLAAIAQSPADQRRHDGNLEEQILRANPILEAFGNAQTVRNDNSSRFGKFIRIHFNEHGYISGANINWFLLEKSRVTQQASGERNYHIFYQLLAGASQSLKDELLLTGSVQDYAYLKHGRAAIPGVSDKYMFEELLGSFKVMGITEHEQKQYFKTIAAILHIGNLTVAADRADQARLVDMTQAEKLSHLLGIPVKEFTKALLTPRVKAGREIVTQARTAAQVEASLAALARALYERTFGALVDRLNQALCSSDGLLAHDQFIGVLDMAGFEIFKHNSFEQLCINFTNEKLQQFFNHHMFVLEQEEYAREQIAWKFVDFGLDLQPTIELIEKSNPIGILSCLDEECVMPKASNKTFTEKLHQLWSKESNKYRPSKFAGDGFVLTHYAADVEYNTTGWLEKNKDPLNENVSVLLAASSDTFLAALFEDSGESKGRVKKGLFRTVAQRHKEQLAALMTQLNATQPHFIRCIIPNHEKSPRLFDFGLVLDQLRCNGVLEGIRIARTGFPNRLPFSEFRQRYGILGPVMPEGFIEGAKASQKILEALALDTSYYKIGLSKVFFRAGVLADLEESREAAMKALVAQIQCRARGYAVRRLTNKRLQRKGASELLKKDFRTYLKMAESPWWQLFIKMKPVLTATRSDREMRMRSQEIVKLEALAKEKEIASQKAMESMRQAEAARRELEEALAAERLTAVDKDALYERSRARETALQEELDIAMEDVDALEARCDQLMQVKAELEAQMEGLRGDFDQGAVMTERLLNEKLALQKRFEELEASLQVSASMKDELEEARLSKELAVKDLQSKIASNDLVIEKLGHDHQMTLQDLEGKLKKSTSVQAQLKRDLEAAQLSKKAAQQQLDELVQSVAANEVLLGKKDKELTELARMAREKSTEHDKALAELSTERIQRTSLSDTVANLQSELASLGNAKNAIEEELAVLKRNSSKTEEVKALETKLASAHSELESFKASEKKQGLEHRRTLESKARESETHRLAVQRLEVINANLVKQMAKSRQELLEKEKALGTLQDSKDALGLQRDQLQARLQGIDVASTAVDQVKVALQRELHEAQQLARTSQAKAAQVDVEKERYRREVLDVKAKLEQLVLERKSREVQLQKHTTQHASLAARLQEAERERDAVKSNLTQKQAKLDRLDRMDETLVATQVRDALREKEVAETALAKVKTQLDAVENELVALNGRKTRFDKELADLTLELEREHQLAKSAERMNAKLQSQLTDSRTQLEGERQAKAAAQLQVRQLNSALETANGDLKERTDQVMSLYRAVSKTDEVPTDWAGYKAKIATSVDLAKQLHEAVQAHKRSEASRQALEQQLANVKKSHSDIEEFDKKRSLTRLQANVASLDVQALPNRPSSAPWTPPSQGTLSPSRSRTNTLARNFENVEPPRMGGTYPSEGTRKLQSELEALRRQLAALEAEKRQLLRKTPQGEPLDPIAFAKLQRENKRLHELLDDNADQLDAMADSQRNDRAFLKDLQTKSMQEIESTFATLADERVTMTQAQKKTMSELQTAKQSMEALTTSKKQLSRTVEALKLDLEQQIALREQEASVATQLENELNDLALKHETEASRSKELEDSVRVFRQRAEEYYSRLEQAEVTVMKASRAEQFARKQWQETEEALKAALHDRTSQDAFIANLQKQVAELDEKLEDHQLELAEASAHRSRLQQEVTQHRTARSAELEERDVSAEQTRKAYGRELSALSAELETERMSGLRLIEDNKAIRSQLEELQAKASEDALDAASLAKEKQRMENKLGDLTKAYDESSAAQRDAQNRLVNMLSELRSLRAAKDDAESEAKQLSNDKKLLERRLNDLQQELQNAKSDTRPALRDQAAELAQKEDLLSRLTERVQRADTAALEAQREVGQARDANVKLHRQKAALENEKKELQLKLVDLETRSFTSAPSDRAFLTKRIQELEEELSRQAMAKSEESRSLRSTDRNIKELEAMLQRKASTEQLLSQQAAKAEAKMQALQQDLESSRDSDAAHQLRAKRAEREATDQRERALRAEKELERLRSRAEAAKNLTRQSTLATGGPGARLSIGNRSMLDAKR</sequence>
<feature type="coiled-coil region" evidence="10">
    <location>
        <begin position="1515"/>
        <end position="1542"/>
    </location>
</feature>
<evidence type="ECO:0000259" key="13">
    <source>
        <dbReference type="PROSITE" id="PS51844"/>
    </source>
</evidence>
<keyword evidence="4 10" id="KW-0175">Coiled coil</keyword>
<evidence type="ECO:0000313" key="14">
    <source>
        <dbReference type="EMBL" id="ORY83268.1"/>
    </source>
</evidence>
<keyword evidence="6 9" id="KW-0505">Motor protein</keyword>
<dbReference type="GO" id="GO:0016887">
    <property type="term" value="F:ATP hydrolysis activity"/>
    <property type="evidence" value="ECO:0007669"/>
    <property type="project" value="UniProtKB-ARBA"/>
</dbReference>
<feature type="region of interest" description="Disordered" evidence="11">
    <location>
        <begin position="1881"/>
        <end position="1909"/>
    </location>
</feature>
<feature type="compositionally biased region" description="Polar residues" evidence="11">
    <location>
        <begin position="1573"/>
        <end position="1593"/>
    </location>
</feature>
<dbReference type="RefSeq" id="XP_040725849.1">
    <property type="nucleotide sequence ID" value="XM_040871753.1"/>
</dbReference>
<name>A0A1Y2FH39_PROLT</name>
<dbReference type="GO" id="GO:0000146">
    <property type="term" value="F:microfilament motor activity"/>
    <property type="evidence" value="ECO:0007669"/>
    <property type="project" value="TreeGrafter"/>
</dbReference>
<feature type="coiled-coil region" evidence="10">
    <location>
        <begin position="860"/>
        <end position="1070"/>
    </location>
</feature>
<dbReference type="Gene3D" id="1.10.10.820">
    <property type="match status" value="1"/>
</dbReference>
<dbReference type="PRINTS" id="PR00193">
    <property type="entry name" value="MYOSINHEAVY"/>
</dbReference>
<dbReference type="SUPFAM" id="SSF52540">
    <property type="entry name" value="P-loop containing nucleoside triphosphate hydrolases"/>
    <property type="match status" value="1"/>
</dbReference>
<dbReference type="GO" id="GO:0031097">
    <property type="term" value="C:medial cortex"/>
    <property type="evidence" value="ECO:0007669"/>
    <property type="project" value="UniProtKB-ARBA"/>
</dbReference>
<evidence type="ECO:0000256" key="10">
    <source>
        <dbReference type="SAM" id="Coils"/>
    </source>
</evidence>
<feature type="region of interest" description="Actin-binding" evidence="9">
    <location>
        <begin position="658"/>
        <end position="680"/>
    </location>
</feature>
<evidence type="ECO:0000256" key="4">
    <source>
        <dbReference type="ARBA" id="ARBA00023054"/>
    </source>
</evidence>
<proteinExistence type="inferred from homology"/>
<feature type="compositionally biased region" description="Basic and acidic residues" evidence="11">
    <location>
        <begin position="2197"/>
        <end position="2240"/>
    </location>
</feature>
<dbReference type="InterPro" id="IPR004009">
    <property type="entry name" value="SH3_Myosin"/>
</dbReference>
<dbReference type="GeneID" id="63788352"/>
<evidence type="ECO:0000313" key="15">
    <source>
        <dbReference type="Proteomes" id="UP000193685"/>
    </source>
</evidence>
<dbReference type="PANTHER" id="PTHR13140">
    <property type="entry name" value="MYOSIN"/>
    <property type="match status" value="1"/>
</dbReference>
<dbReference type="OMA" id="DVRFLHK"/>
<dbReference type="GO" id="GO:0051015">
    <property type="term" value="F:actin filament binding"/>
    <property type="evidence" value="ECO:0007669"/>
    <property type="project" value="InterPro"/>
</dbReference>
<keyword evidence="3 9" id="KW-0067">ATP-binding</keyword>
<keyword evidence="15" id="KW-1185">Reference proteome</keyword>
<feature type="domain" description="Myosin N-terminal SH3-like" evidence="13">
    <location>
        <begin position="47"/>
        <end position="96"/>
    </location>
</feature>
<feature type="region of interest" description="Disordered" evidence="11">
    <location>
        <begin position="1569"/>
        <end position="1593"/>
    </location>
</feature>
<dbReference type="Pfam" id="PF02736">
    <property type="entry name" value="Myosin_N"/>
    <property type="match status" value="1"/>
</dbReference>